<reference evidence="1" key="1">
    <citation type="submission" date="2022-07" db="EMBL/GenBank/DDBJ databases">
        <title>Phylogenomic reconstructions and comparative analyses of Kickxellomycotina fungi.</title>
        <authorList>
            <person name="Reynolds N.K."/>
            <person name="Stajich J.E."/>
            <person name="Barry K."/>
            <person name="Grigoriev I.V."/>
            <person name="Crous P."/>
            <person name="Smith M.E."/>
        </authorList>
    </citation>
    <scope>NUCLEOTIDE SEQUENCE</scope>
    <source>
        <strain evidence="1">CBS 109366</strain>
    </source>
</reference>
<dbReference type="Proteomes" id="UP001140234">
    <property type="component" value="Unassembled WGS sequence"/>
</dbReference>
<keyword evidence="2" id="KW-1185">Reference proteome</keyword>
<organism evidence="1 2">
    <name type="scientific">Coemansia nantahalensis</name>
    <dbReference type="NCBI Taxonomy" id="2789366"/>
    <lineage>
        <taxon>Eukaryota</taxon>
        <taxon>Fungi</taxon>
        <taxon>Fungi incertae sedis</taxon>
        <taxon>Zoopagomycota</taxon>
        <taxon>Kickxellomycotina</taxon>
        <taxon>Kickxellomycetes</taxon>
        <taxon>Kickxellales</taxon>
        <taxon>Kickxellaceae</taxon>
        <taxon>Coemansia</taxon>
    </lineage>
</organism>
<proteinExistence type="predicted"/>
<accession>A0ACC1K2Q9</accession>
<keyword evidence="1" id="KW-0808">Transferase</keyword>
<dbReference type="EC" id="2.7.11.21" evidence="1"/>
<feature type="non-terminal residue" evidence="1">
    <location>
        <position position="306"/>
    </location>
</feature>
<comment type="caution">
    <text evidence="1">The sequence shown here is derived from an EMBL/GenBank/DDBJ whole genome shotgun (WGS) entry which is preliminary data.</text>
</comment>
<gene>
    <name evidence="1" type="primary">CDC5_1</name>
    <name evidence="1" type="ORF">IWQ57_001782</name>
</gene>
<name>A0ACC1K2Q9_9FUNG</name>
<sequence>MPSNWACKMLEKSSFKSRKIVERVRYEMKVMKQLPQHRNVVGFYHLFEDTERLYIMMEQCTRRTLHDLLLRRKRLTEFEARYFTAQLADGISALHRARIIHRDIKHSNLLLDGMNRIKIADFGLSTIVGESGDRKKSFLGTPNFLAPELVMRNGHGHSFGVDVWAAGVLLFVMLYGHPPFNMGRGGGGKNGLHDLYHHIVDQQIVFPFEPSTTPSVQSLIQKMCCKTEDDRLAASAVCSESWFLVYADSGVPAYMPDSIFDAPIRNLQEYKLAAAAMAGSTKQRTLGEPAAHVPAPTAPAPAPLLP</sequence>
<keyword evidence="1" id="KW-0418">Kinase</keyword>
<dbReference type="EMBL" id="JANBUJ010000378">
    <property type="protein sequence ID" value="KAJ2772408.1"/>
    <property type="molecule type" value="Genomic_DNA"/>
</dbReference>
<evidence type="ECO:0000313" key="1">
    <source>
        <dbReference type="EMBL" id="KAJ2772408.1"/>
    </source>
</evidence>
<evidence type="ECO:0000313" key="2">
    <source>
        <dbReference type="Proteomes" id="UP001140234"/>
    </source>
</evidence>
<protein>
    <submittedName>
        <fullName evidence="1">Cell cycle serine/threonine-protein kinase cdc5/MSD2</fullName>
        <ecNumber evidence="1">2.7.11.21</ecNumber>
    </submittedName>
</protein>